<keyword evidence="3 6" id="KW-1133">Transmembrane helix</keyword>
<feature type="transmembrane region" description="Helical" evidence="6">
    <location>
        <begin position="491"/>
        <end position="510"/>
    </location>
</feature>
<comment type="subcellular location">
    <subcellularLocation>
        <location evidence="1">Membrane</location>
        <topology evidence="1">Multi-pass membrane protein</topology>
    </subcellularLocation>
</comment>
<dbReference type="AlphaFoldDB" id="A0A9P6VGL6"/>
<dbReference type="CDD" id="cd17323">
    <property type="entry name" value="MFS_Tpo1_MDR_like"/>
    <property type="match status" value="1"/>
</dbReference>
<evidence type="ECO:0000256" key="1">
    <source>
        <dbReference type="ARBA" id="ARBA00004141"/>
    </source>
</evidence>
<evidence type="ECO:0000256" key="4">
    <source>
        <dbReference type="ARBA" id="ARBA00023136"/>
    </source>
</evidence>
<evidence type="ECO:0000256" key="2">
    <source>
        <dbReference type="ARBA" id="ARBA00022692"/>
    </source>
</evidence>
<dbReference type="InterPro" id="IPR011701">
    <property type="entry name" value="MFS"/>
</dbReference>
<evidence type="ECO:0000313" key="8">
    <source>
        <dbReference type="Proteomes" id="UP000785200"/>
    </source>
</evidence>
<feature type="compositionally biased region" description="Basic and acidic residues" evidence="5">
    <location>
        <begin position="1"/>
        <end position="13"/>
    </location>
</feature>
<dbReference type="GO" id="GO:0005886">
    <property type="term" value="C:plasma membrane"/>
    <property type="evidence" value="ECO:0007669"/>
    <property type="project" value="TreeGrafter"/>
</dbReference>
<feature type="transmembrane region" description="Helical" evidence="6">
    <location>
        <begin position="522"/>
        <end position="542"/>
    </location>
</feature>
<feature type="transmembrane region" description="Helical" evidence="6">
    <location>
        <begin position="159"/>
        <end position="178"/>
    </location>
</feature>
<reference evidence="7" key="1">
    <citation type="submission" date="2019-07" db="EMBL/GenBank/DDBJ databases">
        <title>Hyphodiscus hymeniophilus genome sequencing and assembly.</title>
        <authorList>
            <person name="Kramer G."/>
            <person name="Nodwell J."/>
        </authorList>
    </citation>
    <scope>NUCLEOTIDE SEQUENCE</scope>
    <source>
        <strain evidence="7">ATCC 34498</strain>
    </source>
</reference>
<dbReference type="PANTHER" id="PTHR23502">
    <property type="entry name" value="MAJOR FACILITATOR SUPERFAMILY"/>
    <property type="match status" value="1"/>
</dbReference>
<feature type="transmembrane region" description="Helical" evidence="6">
    <location>
        <begin position="424"/>
        <end position="442"/>
    </location>
</feature>
<sequence>MGADFRDPEKDFYQEENGTTQTSSTLSSSAHSEKEEHTSPSLTHSSHSSSDSIESDILSPLEHALTPDLRTEPERLARAEFTITRTNGSFATTGSRISEFEVDFSADDPDDPRNWPLWYRSVVIGWVSFATWAVVLYSTSYTSSMPGMMKEFHETSEPIATLGVTMFMIGLGCGSVILAPLSEIYGRRPVYIGSLLFFSLMVLPCALATGLPEVLIVRFLGALAGAAMISNSPGTVSDITNETHRALAFSIWSIGPMNGPVGSPNFLKHYFLVKLFLNSRLYLIKRADSWQVTGPIIGGFAAEYLGWRWTNWLILIFSAVAWITCACVKETYAPIILQKKAAKKRKETGDDRWWSRYDQKATVSEVLKVNLSRPFVLTFTEPILWLWDGYIAVCIGHFLALHTYPTLLAKVRSLIHPLTNLKTIYAILYLCFIAYPLVYMDLRGWTIGFTGLAFVGIGVGTMLAIVTEPLARRLVHAHKKDPETGRVPPEASVSIVCIASFLCPIGQLWFSWTSVPITIHWIWPILAGIPFGAGNCLVFIYASNYLAGCYGVYSASALAGNTVIRSIIGGTLPLAGPAMYAALSPQWAGTLLGLVQVALIPIPFVFYKWGAKIRARSPLIARLRQDQEKSERRAAAAKRLAERRAGVERGEIKMVEEGELGKLEKEGMSKLAVPVMREKE</sequence>
<dbReference type="EMBL" id="VNKQ01000013">
    <property type="protein sequence ID" value="KAG0647389.1"/>
    <property type="molecule type" value="Genomic_DNA"/>
</dbReference>
<dbReference type="InterPro" id="IPR036259">
    <property type="entry name" value="MFS_trans_sf"/>
</dbReference>
<dbReference type="Proteomes" id="UP000785200">
    <property type="component" value="Unassembled WGS sequence"/>
</dbReference>
<comment type="caution">
    <text evidence="7">The sequence shown here is derived from an EMBL/GenBank/DDBJ whole genome shotgun (WGS) entry which is preliminary data.</text>
</comment>
<evidence type="ECO:0000256" key="5">
    <source>
        <dbReference type="SAM" id="MobiDB-lite"/>
    </source>
</evidence>
<feature type="transmembrane region" description="Helical" evidence="6">
    <location>
        <begin position="383"/>
        <end position="404"/>
    </location>
</feature>
<dbReference type="Gene3D" id="1.20.1250.20">
    <property type="entry name" value="MFS general substrate transporter like domains"/>
    <property type="match status" value="1"/>
</dbReference>
<organism evidence="7 8">
    <name type="scientific">Hyphodiscus hymeniophilus</name>
    <dbReference type="NCBI Taxonomy" id="353542"/>
    <lineage>
        <taxon>Eukaryota</taxon>
        <taxon>Fungi</taxon>
        <taxon>Dikarya</taxon>
        <taxon>Ascomycota</taxon>
        <taxon>Pezizomycotina</taxon>
        <taxon>Leotiomycetes</taxon>
        <taxon>Helotiales</taxon>
        <taxon>Hyphodiscaceae</taxon>
        <taxon>Hyphodiscus</taxon>
    </lineage>
</organism>
<feature type="region of interest" description="Disordered" evidence="5">
    <location>
        <begin position="1"/>
        <end position="55"/>
    </location>
</feature>
<feature type="compositionally biased region" description="Low complexity" evidence="5">
    <location>
        <begin position="39"/>
        <end position="55"/>
    </location>
</feature>
<feature type="transmembrane region" description="Helical" evidence="6">
    <location>
        <begin position="117"/>
        <end position="139"/>
    </location>
</feature>
<evidence type="ECO:0000256" key="3">
    <source>
        <dbReference type="ARBA" id="ARBA00022989"/>
    </source>
</evidence>
<dbReference type="SUPFAM" id="SSF103473">
    <property type="entry name" value="MFS general substrate transporter"/>
    <property type="match status" value="2"/>
</dbReference>
<keyword evidence="8" id="KW-1185">Reference proteome</keyword>
<dbReference type="OrthoDB" id="3365399at2759"/>
<feature type="transmembrane region" description="Helical" evidence="6">
    <location>
        <begin position="587"/>
        <end position="607"/>
    </location>
</feature>
<name>A0A9P6VGL6_9HELO</name>
<gene>
    <name evidence="7" type="ORF">D0Z07_7086</name>
</gene>
<evidence type="ECO:0000256" key="6">
    <source>
        <dbReference type="SAM" id="Phobius"/>
    </source>
</evidence>
<accession>A0A9P6VGL6</accession>
<dbReference type="Pfam" id="PF07690">
    <property type="entry name" value="MFS_1"/>
    <property type="match status" value="2"/>
</dbReference>
<dbReference type="PANTHER" id="PTHR23502:SF12">
    <property type="entry name" value="MULTIDRUG TRANSPORTER, PUTATIVE (AFU_ORTHOLOGUE AFUA_1G06440)-RELATED"/>
    <property type="match status" value="1"/>
</dbReference>
<feature type="transmembrane region" description="Helical" evidence="6">
    <location>
        <begin position="449"/>
        <end position="471"/>
    </location>
</feature>
<keyword evidence="2 6" id="KW-0812">Transmembrane</keyword>
<protein>
    <submittedName>
        <fullName evidence="7">Major facilitator superfamily multidrug transporter mdrA</fullName>
    </submittedName>
</protein>
<feature type="transmembrane region" description="Helical" evidence="6">
    <location>
        <begin position="190"/>
        <end position="211"/>
    </location>
</feature>
<keyword evidence="4 6" id="KW-0472">Membrane</keyword>
<evidence type="ECO:0000313" key="7">
    <source>
        <dbReference type="EMBL" id="KAG0647389.1"/>
    </source>
</evidence>
<proteinExistence type="predicted"/>
<dbReference type="GO" id="GO:0022857">
    <property type="term" value="F:transmembrane transporter activity"/>
    <property type="evidence" value="ECO:0007669"/>
    <property type="project" value="InterPro"/>
</dbReference>
<feature type="compositionally biased region" description="Low complexity" evidence="5">
    <location>
        <begin position="19"/>
        <end position="30"/>
    </location>
</feature>